<dbReference type="AlphaFoldDB" id="A0AAU0UR37"/>
<dbReference type="KEGG" id="dbc:MFMK1_002509"/>
<feature type="transmembrane region" description="Helical" evidence="16">
    <location>
        <begin position="43"/>
        <end position="67"/>
    </location>
</feature>
<evidence type="ECO:0000256" key="12">
    <source>
        <dbReference type="ARBA" id="ARBA00023012"/>
    </source>
</evidence>
<dbReference type="InterPro" id="IPR003594">
    <property type="entry name" value="HATPase_dom"/>
</dbReference>
<keyword evidence="12" id="KW-0902">Two-component regulatory system</keyword>
<keyword evidence="16" id="KW-1133">Transmembrane helix</keyword>
<dbReference type="GO" id="GO:0046983">
    <property type="term" value="F:protein dimerization activity"/>
    <property type="evidence" value="ECO:0007669"/>
    <property type="project" value="InterPro"/>
</dbReference>
<dbReference type="GO" id="GO:0016020">
    <property type="term" value="C:membrane"/>
    <property type="evidence" value="ECO:0007669"/>
    <property type="project" value="InterPro"/>
</dbReference>
<sequence>MNTIFEVNLLGLYFLYGLSFYTMGLAIALQYRSYSSFRLASSLSLLAAFGLFHGLSEWGSVFVPFQVPNFGSLPTWKLIVIQRLLQAVSHFFLFLFGIKLISDTNTKRRWLYFLPFIAMVIWLLQFIRFVSYMGSPKNLIDWLVVSESWSRYILAFPGGILAAYGLALQVHDVKKIGDRSVLTNLFGAIAALLFFAFFSGLVIPQNVGGLSRVLNAATFKAGVGLPVEFFRTGTAFMIAWCITSMLSVFELEKQRQLDESHKVQAVLKERERFARDLHDDVIQVIYGIGINLQIISQMIAKNERKAFDQLNESIQKLNLVIANLRRYIHQLEYKEEYNLVELLSQAIKEIGSSSPGIEIKYDFDKLPERIQPAFQVVRWEKQVQQIVREALHNVVRHARASRAEVSLIYFGDCLKVTISDDGRGISKEEYQNLAKNPAANTHKRGLYNMRARTELLQGSFMVKSSAGKGTTVAVTIPLQNNVNNSTDVTVKGGSLGSGN</sequence>
<dbReference type="InterPro" id="IPR004358">
    <property type="entry name" value="Sig_transdc_His_kin-like_C"/>
</dbReference>
<keyword evidence="9" id="KW-0479">Metal-binding</keyword>
<dbReference type="Proteomes" id="UP001329915">
    <property type="component" value="Chromosome"/>
</dbReference>
<evidence type="ECO:0000256" key="11">
    <source>
        <dbReference type="ARBA" id="ARBA00023004"/>
    </source>
</evidence>
<feature type="transmembrane region" description="Helical" evidence="16">
    <location>
        <begin position="12"/>
        <end position="31"/>
    </location>
</feature>
<dbReference type="GO" id="GO:0005737">
    <property type="term" value="C:cytoplasm"/>
    <property type="evidence" value="ECO:0007669"/>
    <property type="project" value="UniProtKB-SubCell"/>
</dbReference>
<keyword evidence="13" id="KW-0411">Iron-sulfur</keyword>
<dbReference type="SUPFAM" id="SSF55874">
    <property type="entry name" value="ATPase domain of HSP90 chaperone/DNA topoisomerase II/histidine kinase"/>
    <property type="match status" value="1"/>
</dbReference>
<feature type="transmembrane region" description="Helical" evidence="16">
    <location>
        <begin position="149"/>
        <end position="170"/>
    </location>
</feature>
<dbReference type="InterPro" id="IPR005467">
    <property type="entry name" value="His_kinase_dom"/>
</dbReference>
<evidence type="ECO:0000313" key="19">
    <source>
        <dbReference type="Proteomes" id="UP001329915"/>
    </source>
</evidence>
<organism evidence="18 19">
    <name type="scientific">Metallumcola ferriviriculae</name>
    <dbReference type="NCBI Taxonomy" id="3039180"/>
    <lineage>
        <taxon>Bacteria</taxon>
        <taxon>Bacillati</taxon>
        <taxon>Bacillota</taxon>
        <taxon>Clostridia</taxon>
        <taxon>Neomoorellales</taxon>
        <taxon>Desulfitibacteraceae</taxon>
        <taxon>Metallumcola</taxon>
    </lineage>
</organism>
<dbReference type="PROSITE" id="PS50109">
    <property type="entry name" value="HIS_KIN"/>
    <property type="match status" value="1"/>
</dbReference>
<dbReference type="EC" id="2.7.13.3" evidence="4"/>
<dbReference type="Pfam" id="PF07730">
    <property type="entry name" value="HisKA_3"/>
    <property type="match status" value="1"/>
</dbReference>
<evidence type="ECO:0000256" key="1">
    <source>
        <dbReference type="ARBA" id="ARBA00000085"/>
    </source>
</evidence>
<proteinExistence type="predicted"/>
<feature type="transmembrane region" description="Helical" evidence="16">
    <location>
        <begin position="110"/>
        <end position="129"/>
    </location>
</feature>
<comment type="catalytic activity">
    <reaction evidence="1">
        <text>ATP + protein L-histidine = ADP + protein N-phospho-L-histidine.</text>
        <dbReference type="EC" id="2.7.13.3"/>
    </reaction>
</comment>
<dbReference type="GO" id="GO:0051539">
    <property type="term" value="F:4 iron, 4 sulfur cluster binding"/>
    <property type="evidence" value="ECO:0007669"/>
    <property type="project" value="UniProtKB-KW"/>
</dbReference>
<dbReference type="RefSeq" id="WP_366922078.1">
    <property type="nucleotide sequence ID" value="NZ_CP121694.1"/>
</dbReference>
<gene>
    <name evidence="18" type="ORF">MFMK1_002509</name>
</gene>
<feature type="transmembrane region" description="Helical" evidence="16">
    <location>
        <begin position="182"/>
        <end position="203"/>
    </location>
</feature>
<name>A0AAU0UR37_9FIRM</name>
<dbReference type="Gene3D" id="1.20.5.1930">
    <property type="match status" value="1"/>
</dbReference>
<dbReference type="SMART" id="SM00387">
    <property type="entry name" value="HATPase_c"/>
    <property type="match status" value="1"/>
</dbReference>
<dbReference type="GO" id="GO:0046872">
    <property type="term" value="F:metal ion binding"/>
    <property type="evidence" value="ECO:0007669"/>
    <property type="project" value="UniProtKB-KW"/>
</dbReference>
<evidence type="ECO:0000256" key="13">
    <source>
        <dbReference type="ARBA" id="ARBA00023014"/>
    </source>
</evidence>
<keyword evidence="16" id="KW-0472">Membrane</keyword>
<evidence type="ECO:0000256" key="15">
    <source>
        <dbReference type="ARBA" id="ARBA00030800"/>
    </source>
</evidence>
<comment type="cofactor">
    <cofactor evidence="2">
        <name>[4Fe-4S] cluster</name>
        <dbReference type="ChEBI" id="CHEBI:49883"/>
    </cofactor>
</comment>
<dbReference type="GO" id="GO:0000155">
    <property type="term" value="F:phosphorelay sensor kinase activity"/>
    <property type="evidence" value="ECO:0007669"/>
    <property type="project" value="InterPro"/>
</dbReference>
<evidence type="ECO:0000256" key="8">
    <source>
        <dbReference type="ARBA" id="ARBA00022679"/>
    </source>
</evidence>
<protein>
    <recommendedName>
        <fullName evidence="5">Oxygen sensor histidine kinase NreB</fullName>
        <ecNumber evidence="4">2.7.13.3</ecNumber>
    </recommendedName>
    <alternativeName>
        <fullName evidence="15">Nitrogen regulation protein B</fullName>
    </alternativeName>
</protein>
<evidence type="ECO:0000256" key="6">
    <source>
        <dbReference type="ARBA" id="ARBA00022485"/>
    </source>
</evidence>
<keyword evidence="7" id="KW-0963">Cytoplasm</keyword>
<dbReference type="CDD" id="cd16917">
    <property type="entry name" value="HATPase_UhpB-NarQ-NarX-like"/>
    <property type="match status" value="1"/>
</dbReference>
<keyword evidence="11" id="KW-0408">Iron</keyword>
<evidence type="ECO:0000256" key="3">
    <source>
        <dbReference type="ARBA" id="ARBA00004496"/>
    </source>
</evidence>
<evidence type="ECO:0000256" key="5">
    <source>
        <dbReference type="ARBA" id="ARBA00017322"/>
    </source>
</evidence>
<comment type="function">
    <text evidence="14">Member of the two-component regulatory system NreB/NreC involved in the control of dissimilatory nitrate/nitrite reduction in response to oxygen. NreB functions as a direct oxygen sensor histidine kinase which is autophosphorylated, in the absence of oxygen, probably at the conserved histidine residue, and transfers its phosphate group probably to a conserved aspartate residue of NreC. NreB/NreC activates the expression of the nitrate (narGHJI) and nitrite (nir) reductase operons, as well as the putative nitrate transporter gene narT.</text>
</comment>
<dbReference type="EMBL" id="CP121694">
    <property type="protein sequence ID" value="WRO22671.1"/>
    <property type="molecule type" value="Genomic_DNA"/>
</dbReference>
<evidence type="ECO:0000256" key="16">
    <source>
        <dbReference type="SAM" id="Phobius"/>
    </source>
</evidence>
<dbReference type="InterPro" id="IPR036890">
    <property type="entry name" value="HATPase_C_sf"/>
</dbReference>
<reference evidence="18 19" key="1">
    <citation type="submission" date="2023-04" db="EMBL/GenBank/DDBJ databases">
        <authorList>
            <person name="Hsu D."/>
        </authorList>
    </citation>
    <scope>NUCLEOTIDE SEQUENCE [LARGE SCALE GENOMIC DNA]</scope>
    <source>
        <strain evidence="18 19">MK1</strain>
    </source>
</reference>
<dbReference type="PANTHER" id="PTHR24421">
    <property type="entry name" value="NITRATE/NITRITE SENSOR PROTEIN NARX-RELATED"/>
    <property type="match status" value="1"/>
</dbReference>
<comment type="subcellular location">
    <subcellularLocation>
        <location evidence="3">Cytoplasm</location>
    </subcellularLocation>
</comment>
<dbReference type="InterPro" id="IPR011712">
    <property type="entry name" value="Sig_transdc_His_kin_sub3_dim/P"/>
</dbReference>
<keyword evidence="16" id="KW-0812">Transmembrane</keyword>
<evidence type="ECO:0000256" key="7">
    <source>
        <dbReference type="ARBA" id="ARBA00022490"/>
    </source>
</evidence>
<dbReference type="Gene3D" id="3.30.565.10">
    <property type="entry name" value="Histidine kinase-like ATPase, C-terminal domain"/>
    <property type="match status" value="1"/>
</dbReference>
<evidence type="ECO:0000256" key="4">
    <source>
        <dbReference type="ARBA" id="ARBA00012438"/>
    </source>
</evidence>
<evidence type="ECO:0000256" key="2">
    <source>
        <dbReference type="ARBA" id="ARBA00001966"/>
    </source>
</evidence>
<evidence type="ECO:0000259" key="17">
    <source>
        <dbReference type="PROSITE" id="PS50109"/>
    </source>
</evidence>
<evidence type="ECO:0000256" key="9">
    <source>
        <dbReference type="ARBA" id="ARBA00022723"/>
    </source>
</evidence>
<evidence type="ECO:0000313" key="18">
    <source>
        <dbReference type="EMBL" id="WRO22671.1"/>
    </source>
</evidence>
<feature type="transmembrane region" description="Helical" evidence="16">
    <location>
        <begin position="79"/>
        <end position="98"/>
    </location>
</feature>
<keyword evidence="8" id="KW-0808">Transferase</keyword>
<dbReference type="PRINTS" id="PR00344">
    <property type="entry name" value="BCTRLSENSOR"/>
</dbReference>
<feature type="domain" description="Histidine kinase" evidence="17">
    <location>
        <begin position="276"/>
        <end position="480"/>
    </location>
</feature>
<keyword evidence="6" id="KW-0004">4Fe-4S</keyword>
<accession>A0AAU0UR37</accession>
<evidence type="ECO:0000256" key="10">
    <source>
        <dbReference type="ARBA" id="ARBA00022777"/>
    </source>
</evidence>
<evidence type="ECO:0000256" key="14">
    <source>
        <dbReference type="ARBA" id="ARBA00024827"/>
    </source>
</evidence>
<keyword evidence="10 18" id="KW-0418">Kinase</keyword>
<keyword evidence="19" id="KW-1185">Reference proteome</keyword>
<dbReference type="Pfam" id="PF02518">
    <property type="entry name" value="HATPase_c"/>
    <property type="match status" value="1"/>
</dbReference>
<dbReference type="InterPro" id="IPR050482">
    <property type="entry name" value="Sensor_HK_TwoCompSys"/>
</dbReference>